<evidence type="ECO:0000256" key="1">
    <source>
        <dbReference type="SAM" id="Phobius"/>
    </source>
</evidence>
<evidence type="ECO:0000313" key="2">
    <source>
        <dbReference type="EMBL" id="EEF67789.1"/>
    </source>
</evidence>
<keyword evidence="1" id="KW-0472">Membrane</keyword>
<dbReference type="AlphaFoldDB" id="B9Y8A5"/>
<keyword evidence="1" id="KW-1133">Transmembrane helix</keyword>
<feature type="transmembrane region" description="Helical" evidence="1">
    <location>
        <begin position="33"/>
        <end position="53"/>
    </location>
</feature>
<dbReference type="EMBL" id="ACCF01000116">
    <property type="protein sequence ID" value="EEF67789.1"/>
    <property type="molecule type" value="Genomic_DNA"/>
</dbReference>
<reference evidence="2 3" key="2">
    <citation type="submission" date="2009-02" db="EMBL/GenBank/DDBJ databases">
        <title>Draft genome sequence of Holdemania filiformis DSM 12042.</title>
        <authorList>
            <person name="Sudarsanam P."/>
            <person name="Ley R."/>
            <person name="Guruge J."/>
            <person name="Turnbaugh P.J."/>
            <person name="Mahowald M."/>
            <person name="Liep D."/>
            <person name="Gordon J."/>
        </authorList>
    </citation>
    <scope>NUCLEOTIDE SEQUENCE [LARGE SCALE GENOMIC DNA]</scope>
    <source>
        <strain evidence="2 3">DSM 12042</strain>
    </source>
</reference>
<reference evidence="2 3" key="1">
    <citation type="submission" date="2008-12" db="EMBL/GenBank/DDBJ databases">
        <authorList>
            <person name="Fulton L."/>
            <person name="Clifton S."/>
            <person name="Fulton B."/>
            <person name="Xu J."/>
            <person name="Minx P."/>
            <person name="Pepin K.H."/>
            <person name="Johnson M."/>
            <person name="Bhonagiri V."/>
            <person name="Nash W.E."/>
            <person name="Mardis E.R."/>
            <person name="Wilson R.K."/>
        </authorList>
    </citation>
    <scope>NUCLEOTIDE SEQUENCE [LARGE SCALE GENOMIC DNA]</scope>
    <source>
        <strain evidence="2 3">DSM 12042</strain>
    </source>
</reference>
<gene>
    <name evidence="2" type="ORF">HOLDEFILI_02052</name>
</gene>
<dbReference type="HOGENOM" id="CLU_3008133_0_0_9"/>
<dbReference type="STRING" id="545696.HOLDEFILI_02052"/>
<dbReference type="Proteomes" id="UP000005950">
    <property type="component" value="Unassembled WGS sequence"/>
</dbReference>
<name>B9Y8A5_9FIRM</name>
<accession>B9Y8A5</accession>
<sequence>MTNETLPVPSGVNILEIYGNEIKGNKKEDIVKIMFIIILDFIDFLSFNFIMLYNPF</sequence>
<organism evidence="2 3">
    <name type="scientific">Holdemania filiformis DSM 12042</name>
    <dbReference type="NCBI Taxonomy" id="545696"/>
    <lineage>
        <taxon>Bacteria</taxon>
        <taxon>Bacillati</taxon>
        <taxon>Bacillota</taxon>
        <taxon>Erysipelotrichia</taxon>
        <taxon>Erysipelotrichales</taxon>
        <taxon>Erysipelotrichaceae</taxon>
        <taxon>Holdemania</taxon>
    </lineage>
</organism>
<protein>
    <submittedName>
        <fullName evidence="2">Uncharacterized protein</fullName>
    </submittedName>
</protein>
<proteinExistence type="predicted"/>
<keyword evidence="1" id="KW-0812">Transmembrane</keyword>
<comment type="caution">
    <text evidence="2">The sequence shown here is derived from an EMBL/GenBank/DDBJ whole genome shotgun (WGS) entry which is preliminary data.</text>
</comment>
<evidence type="ECO:0000313" key="3">
    <source>
        <dbReference type="Proteomes" id="UP000005950"/>
    </source>
</evidence>